<dbReference type="PANTHER" id="PTHR37610">
    <property type="entry name" value="CCHC-TYPE DOMAIN-CONTAINING PROTEIN"/>
    <property type="match status" value="1"/>
</dbReference>
<dbReference type="InterPro" id="IPR029472">
    <property type="entry name" value="Copia-like_N"/>
</dbReference>
<dbReference type="InterPro" id="IPR013103">
    <property type="entry name" value="RVT_2"/>
</dbReference>
<protein>
    <submittedName>
        <fullName evidence="3">Retrovirus-related Pol polyprotein from transposon RE1</fullName>
    </submittedName>
</protein>
<dbReference type="Pfam" id="PF07727">
    <property type="entry name" value="RVT_2"/>
    <property type="match status" value="1"/>
</dbReference>
<dbReference type="SUPFAM" id="SSF56672">
    <property type="entry name" value="DNA/RNA polymerases"/>
    <property type="match status" value="1"/>
</dbReference>
<dbReference type="AlphaFoldDB" id="A0AAW2QJI8"/>
<dbReference type="PANTHER" id="PTHR37610:SF40">
    <property type="entry name" value="OS01G0909600 PROTEIN"/>
    <property type="match status" value="1"/>
</dbReference>
<gene>
    <name evidence="3" type="ORF">Scaly_1025800</name>
</gene>
<name>A0AAW2QJI8_9LAMI</name>
<feature type="domain" description="Retrotransposon Copia-like N-terminal" evidence="2">
    <location>
        <begin position="31"/>
        <end position="68"/>
    </location>
</feature>
<sequence>MASLSTEVAIAPTTLVGTGNDVAVVRIQSLEVPTMIMVSAPFNGSNWLSWSRFVRIALEDRDKLSFIDRSNVASPVGTPQHKQWRIADCVVRTWILSTISKDIVNAFLYASSLRDLWMELEARYGECDGTLLYKLQREINSISQNKVPNDLLNMHFAQATEVAGMATQNFGLADCNFGSWIVDTGATSYMCGDKSFTHNLLSVSQLCHSHPVHFLFHDSSCVLQDLKLNRVLALAALSTIHEPSTYGQAKGCEERERAMENQLHALEQNRTWDVVDLLKGKKAIGCKWVFKVKLNPDGSMESYRARLVAKGYNQVEGVDYFDRFSPIAKIVTVRIILVVASGFNWPIHQIDINNTFLHGFLEEDRYMTAPDGYSVPMGKVCKLKRSLYGLKQASRQWNQELTSKLLQFAILHDHCLFVKDTTDGLLVLMVYVDDCCSGPSESLIIEVKKYLDVVFSIKDLGYAKYFVGLEIARSSGTSITQCKYIQDIIANTWLEDSKPASTPLPLGLKLTSHNLPGLEDLEPFRILVGHLMYLGFTRPDISYAAQQLSQFVHRPYQPHMNAATHLVQHLKGCIDRGPSHYLEINCHLVRDKYKSGFVLPSHISGRQQLADLFTKLLPCSTFATFLSKMGLVSITQAHLEGGLLK</sequence>
<comment type="caution">
    <text evidence="3">The sequence shown here is derived from an EMBL/GenBank/DDBJ whole genome shotgun (WGS) entry which is preliminary data.</text>
</comment>
<reference evidence="3" key="1">
    <citation type="submission" date="2020-06" db="EMBL/GenBank/DDBJ databases">
        <authorList>
            <person name="Li T."/>
            <person name="Hu X."/>
            <person name="Zhang T."/>
            <person name="Song X."/>
            <person name="Zhang H."/>
            <person name="Dai N."/>
            <person name="Sheng W."/>
            <person name="Hou X."/>
            <person name="Wei L."/>
        </authorList>
    </citation>
    <scope>NUCLEOTIDE SEQUENCE</scope>
    <source>
        <strain evidence="3">KEN8</strain>
        <tissue evidence="3">Leaf</tissue>
    </source>
</reference>
<evidence type="ECO:0000313" key="3">
    <source>
        <dbReference type="EMBL" id="KAL0368069.1"/>
    </source>
</evidence>
<evidence type="ECO:0000259" key="2">
    <source>
        <dbReference type="Pfam" id="PF14244"/>
    </source>
</evidence>
<proteinExistence type="predicted"/>
<evidence type="ECO:0000259" key="1">
    <source>
        <dbReference type="Pfam" id="PF07727"/>
    </source>
</evidence>
<organism evidence="3">
    <name type="scientific">Sesamum calycinum</name>
    <dbReference type="NCBI Taxonomy" id="2727403"/>
    <lineage>
        <taxon>Eukaryota</taxon>
        <taxon>Viridiplantae</taxon>
        <taxon>Streptophyta</taxon>
        <taxon>Embryophyta</taxon>
        <taxon>Tracheophyta</taxon>
        <taxon>Spermatophyta</taxon>
        <taxon>Magnoliopsida</taxon>
        <taxon>eudicotyledons</taxon>
        <taxon>Gunneridae</taxon>
        <taxon>Pentapetalae</taxon>
        <taxon>asterids</taxon>
        <taxon>lamiids</taxon>
        <taxon>Lamiales</taxon>
        <taxon>Pedaliaceae</taxon>
        <taxon>Sesamum</taxon>
    </lineage>
</organism>
<reference evidence="3" key="2">
    <citation type="journal article" date="2024" name="Plant">
        <title>Genomic evolution and insights into agronomic trait innovations of Sesamum species.</title>
        <authorList>
            <person name="Miao H."/>
            <person name="Wang L."/>
            <person name="Qu L."/>
            <person name="Liu H."/>
            <person name="Sun Y."/>
            <person name="Le M."/>
            <person name="Wang Q."/>
            <person name="Wei S."/>
            <person name="Zheng Y."/>
            <person name="Lin W."/>
            <person name="Duan Y."/>
            <person name="Cao H."/>
            <person name="Xiong S."/>
            <person name="Wang X."/>
            <person name="Wei L."/>
            <person name="Li C."/>
            <person name="Ma Q."/>
            <person name="Ju M."/>
            <person name="Zhao R."/>
            <person name="Li G."/>
            <person name="Mu C."/>
            <person name="Tian Q."/>
            <person name="Mei H."/>
            <person name="Zhang T."/>
            <person name="Gao T."/>
            <person name="Zhang H."/>
        </authorList>
    </citation>
    <scope>NUCLEOTIDE SEQUENCE</scope>
    <source>
        <strain evidence="3">KEN8</strain>
    </source>
</reference>
<accession>A0AAW2QJI8</accession>
<feature type="domain" description="Reverse transcriptase Ty1/copia-type" evidence="1">
    <location>
        <begin position="269"/>
        <end position="504"/>
    </location>
</feature>
<dbReference type="InterPro" id="IPR043502">
    <property type="entry name" value="DNA/RNA_pol_sf"/>
</dbReference>
<dbReference type="Pfam" id="PF14244">
    <property type="entry name" value="Retrotran_gag_3"/>
    <property type="match status" value="1"/>
</dbReference>
<dbReference type="EMBL" id="JACGWM010000006">
    <property type="protein sequence ID" value="KAL0368069.1"/>
    <property type="molecule type" value="Genomic_DNA"/>
</dbReference>